<dbReference type="EC" id="6.3.2.17" evidence="3"/>
<feature type="compositionally biased region" description="Acidic residues" evidence="11">
    <location>
        <begin position="23"/>
        <end position="32"/>
    </location>
</feature>
<dbReference type="PANTHER" id="PTHR11136">
    <property type="entry name" value="FOLYLPOLYGLUTAMATE SYNTHASE-RELATED"/>
    <property type="match status" value="1"/>
</dbReference>
<dbReference type="GO" id="GO:0005737">
    <property type="term" value="C:cytoplasm"/>
    <property type="evidence" value="ECO:0007669"/>
    <property type="project" value="TreeGrafter"/>
</dbReference>
<dbReference type="FunFam" id="3.40.1190.10:FF:000011">
    <property type="entry name" value="Folylpolyglutamate synthase/dihydrofolate synthase"/>
    <property type="match status" value="1"/>
</dbReference>
<dbReference type="PROSITE" id="PS01011">
    <property type="entry name" value="FOLYLPOLYGLU_SYNT_1"/>
    <property type="match status" value="1"/>
</dbReference>
<dbReference type="SUPFAM" id="SSF53244">
    <property type="entry name" value="MurD-like peptide ligases, peptide-binding domain"/>
    <property type="match status" value="1"/>
</dbReference>
<dbReference type="Gene3D" id="3.90.190.20">
    <property type="entry name" value="Mur ligase, C-terminal domain"/>
    <property type="match status" value="1"/>
</dbReference>
<dbReference type="SUPFAM" id="SSF53623">
    <property type="entry name" value="MurD-like peptide ligases, catalytic domain"/>
    <property type="match status" value="1"/>
</dbReference>
<dbReference type="InterPro" id="IPR004101">
    <property type="entry name" value="Mur_ligase_C"/>
</dbReference>
<dbReference type="NCBIfam" id="TIGR01499">
    <property type="entry name" value="folC"/>
    <property type="match status" value="1"/>
</dbReference>
<evidence type="ECO:0000256" key="11">
    <source>
        <dbReference type="SAM" id="MobiDB-lite"/>
    </source>
</evidence>
<dbReference type="EMBL" id="CP048049">
    <property type="protein sequence ID" value="QIS44863.1"/>
    <property type="molecule type" value="Genomic_DNA"/>
</dbReference>
<evidence type="ECO:0000256" key="4">
    <source>
        <dbReference type="ARBA" id="ARBA00022598"/>
    </source>
</evidence>
<sequence length="525" mass="55718">MSDQQGGRPFDDDEADDVRRDDDFEPETDEGVDAAARALDPDVDGLSDDQLFADDAAELRREAEQSIVAGREVDDENYFEREGDAVYQALLARVGEQAPQPRLSATRRVVELLGDPQRAYKIVHVTGTNGKTSTSRMTESILRAAGLRTGLFTSPHLVRFNERIVVDGLPITDEALSRNWADVEPFIDLVDQELVAAGEAPVTFFEALTVLAFASFADAPVDVAVIEVGMGGEWDSTNVGDGEVAVFTPVSLDHTQRLGSTVAEIARTKSGIVKPAADVVSSAQVPEVVAELTRAAELTESTWSMEGERFRLLDTTLAVGGQVISVQGLAGTYRDVFLPLFGAHQAQNAAVAIAAVESFLGGGDHAIHDDVLAEGLATATSPGRLQVVGTEPTVLVDAAHNPAGAASLAAALPVYFTFDRVTAVIGVLEDKDAEGIVRELEGVVDHFIVTRSTSERSVDPDELARIVVGVVGRDRVTVEPDLRTALDDARDSAGETEKGAALVTGSILLVGEAIAHAADEGWKTA</sequence>
<feature type="domain" description="Mur ligase C-terminal" evidence="12">
    <location>
        <begin position="383"/>
        <end position="506"/>
    </location>
</feature>
<organism evidence="14 15">
    <name type="scientific">Clavibacter capsici</name>
    <dbReference type="NCBI Taxonomy" id="1874630"/>
    <lineage>
        <taxon>Bacteria</taxon>
        <taxon>Bacillati</taxon>
        <taxon>Actinomycetota</taxon>
        <taxon>Actinomycetes</taxon>
        <taxon>Micrococcales</taxon>
        <taxon>Microbacteriaceae</taxon>
        <taxon>Clavibacter</taxon>
    </lineage>
</organism>
<keyword evidence="6" id="KW-0547">Nucleotide-binding</keyword>
<keyword evidence="7" id="KW-0067">ATP-binding</keyword>
<evidence type="ECO:0000256" key="5">
    <source>
        <dbReference type="ARBA" id="ARBA00022723"/>
    </source>
</evidence>
<keyword evidence="4" id="KW-0436">Ligase</keyword>
<evidence type="ECO:0000256" key="6">
    <source>
        <dbReference type="ARBA" id="ARBA00022741"/>
    </source>
</evidence>
<dbReference type="InterPro" id="IPR018109">
    <property type="entry name" value="Folylpolyglutamate_synth_CS"/>
</dbReference>
<evidence type="ECO:0000256" key="1">
    <source>
        <dbReference type="ARBA" id="ARBA00001946"/>
    </source>
</evidence>
<evidence type="ECO:0000256" key="10">
    <source>
        <dbReference type="ARBA" id="ARBA00047493"/>
    </source>
</evidence>
<feature type="domain" description="Mur ligase central" evidence="13">
    <location>
        <begin position="125"/>
        <end position="356"/>
    </location>
</feature>
<feature type="region of interest" description="Disordered" evidence="11">
    <location>
        <begin position="1"/>
        <end position="48"/>
    </location>
</feature>
<evidence type="ECO:0000256" key="9">
    <source>
        <dbReference type="ARBA" id="ARBA00030592"/>
    </source>
</evidence>
<evidence type="ECO:0000313" key="14">
    <source>
        <dbReference type="EMBL" id="QIS44863.1"/>
    </source>
</evidence>
<dbReference type="RefSeq" id="WP_053774369.1">
    <property type="nucleotide sequence ID" value="NZ_CP012573.1"/>
</dbReference>
<protein>
    <recommendedName>
        <fullName evidence="3">tetrahydrofolate synthase</fullName>
        <ecNumber evidence="3">6.3.2.17</ecNumber>
    </recommendedName>
    <alternativeName>
        <fullName evidence="9">Tetrahydrofolylpolyglutamate synthase</fullName>
    </alternativeName>
</protein>
<comment type="catalytic activity">
    <reaction evidence="10">
        <text>(6S)-5,6,7,8-tetrahydrofolyl-(gamma-L-Glu)(n) + L-glutamate + ATP = (6S)-5,6,7,8-tetrahydrofolyl-(gamma-L-Glu)(n+1) + ADP + phosphate + H(+)</text>
        <dbReference type="Rhea" id="RHEA:10580"/>
        <dbReference type="Rhea" id="RHEA-COMP:14738"/>
        <dbReference type="Rhea" id="RHEA-COMP:14740"/>
        <dbReference type="ChEBI" id="CHEBI:15378"/>
        <dbReference type="ChEBI" id="CHEBI:29985"/>
        <dbReference type="ChEBI" id="CHEBI:30616"/>
        <dbReference type="ChEBI" id="CHEBI:43474"/>
        <dbReference type="ChEBI" id="CHEBI:141005"/>
        <dbReference type="ChEBI" id="CHEBI:456216"/>
        <dbReference type="EC" id="6.3.2.17"/>
    </reaction>
</comment>
<keyword evidence="8" id="KW-0460">Magnesium</keyword>
<gene>
    <name evidence="14" type="ORF">GW570_07075</name>
</gene>
<keyword evidence="15" id="KW-1185">Reference proteome</keyword>
<reference evidence="14 15" key="1">
    <citation type="journal article" date="2020" name="Mol. Plant Pathol.">
        <title>Plasmid composition and the chpG gene determine the virulence level of Clavibacter capsici natural isolates in pepper.</title>
        <authorList>
            <person name="Hwang I.S."/>
            <person name="Lee H.M."/>
            <person name="Oh E.J."/>
            <person name="Lee S."/>
            <person name="Heu S."/>
            <person name="Oh C.S."/>
        </authorList>
    </citation>
    <scope>NUCLEOTIDE SEQUENCE [LARGE SCALE GENOMIC DNA]</scope>
    <source>
        <strain evidence="14 15">1101</strain>
    </source>
</reference>
<dbReference type="Proteomes" id="UP000503164">
    <property type="component" value="Chromosome"/>
</dbReference>
<evidence type="ECO:0000259" key="13">
    <source>
        <dbReference type="Pfam" id="PF08245"/>
    </source>
</evidence>
<dbReference type="InterPro" id="IPR013221">
    <property type="entry name" value="Mur_ligase_cen"/>
</dbReference>
<dbReference type="InterPro" id="IPR001645">
    <property type="entry name" value="Folylpolyglutamate_synth"/>
</dbReference>
<name>A0A0M5JPS2_9MICO</name>
<evidence type="ECO:0000259" key="12">
    <source>
        <dbReference type="Pfam" id="PF02875"/>
    </source>
</evidence>
<proteinExistence type="inferred from homology"/>
<dbReference type="GO" id="GO:0008841">
    <property type="term" value="F:dihydrofolate synthase activity"/>
    <property type="evidence" value="ECO:0007669"/>
    <property type="project" value="TreeGrafter"/>
</dbReference>
<evidence type="ECO:0000256" key="2">
    <source>
        <dbReference type="ARBA" id="ARBA00008276"/>
    </source>
</evidence>
<dbReference type="InterPro" id="IPR036615">
    <property type="entry name" value="Mur_ligase_C_dom_sf"/>
</dbReference>
<evidence type="ECO:0000256" key="8">
    <source>
        <dbReference type="ARBA" id="ARBA00022842"/>
    </source>
</evidence>
<dbReference type="Pfam" id="PF02875">
    <property type="entry name" value="Mur_ligase_C"/>
    <property type="match status" value="1"/>
</dbReference>
<evidence type="ECO:0000313" key="15">
    <source>
        <dbReference type="Proteomes" id="UP000503164"/>
    </source>
</evidence>
<dbReference type="Pfam" id="PF08245">
    <property type="entry name" value="Mur_ligase_M"/>
    <property type="match status" value="1"/>
</dbReference>
<accession>A0A0M5JPS2</accession>
<dbReference type="Gene3D" id="3.40.1190.10">
    <property type="entry name" value="Mur-like, catalytic domain"/>
    <property type="match status" value="1"/>
</dbReference>
<dbReference type="PANTHER" id="PTHR11136:SF0">
    <property type="entry name" value="DIHYDROFOLATE SYNTHETASE-RELATED"/>
    <property type="match status" value="1"/>
</dbReference>
<dbReference type="GO" id="GO:0005524">
    <property type="term" value="F:ATP binding"/>
    <property type="evidence" value="ECO:0007669"/>
    <property type="project" value="UniProtKB-KW"/>
</dbReference>
<comment type="cofactor">
    <cofactor evidence="1">
        <name>Mg(2+)</name>
        <dbReference type="ChEBI" id="CHEBI:18420"/>
    </cofactor>
</comment>
<comment type="similarity">
    <text evidence="2">Belongs to the folylpolyglutamate synthase family.</text>
</comment>
<dbReference type="AlphaFoldDB" id="A0A0M5JPS2"/>
<dbReference type="InterPro" id="IPR036565">
    <property type="entry name" value="Mur-like_cat_sf"/>
</dbReference>
<keyword evidence="5" id="KW-0479">Metal-binding</keyword>
<dbReference type="KEGG" id="ccap:AES38_07055"/>
<dbReference type="GO" id="GO:0004326">
    <property type="term" value="F:tetrahydrofolylpolyglutamate synthase activity"/>
    <property type="evidence" value="ECO:0007669"/>
    <property type="project" value="UniProtKB-EC"/>
</dbReference>
<evidence type="ECO:0000256" key="7">
    <source>
        <dbReference type="ARBA" id="ARBA00022840"/>
    </source>
</evidence>
<evidence type="ECO:0000256" key="3">
    <source>
        <dbReference type="ARBA" id="ARBA00013025"/>
    </source>
</evidence>
<dbReference type="GO" id="GO:0046872">
    <property type="term" value="F:metal ion binding"/>
    <property type="evidence" value="ECO:0007669"/>
    <property type="project" value="UniProtKB-KW"/>
</dbReference>